<dbReference type="Proteomes" id="UP000218810">
    <property type="component" value="Unassembled WGS sequence"/>
</dbReference>
<reference evidence="3" key="1">
    <citation type="submission" date="2017-09" db="EMBL/GenBank/DDBJ databases">
        <authorList>
            <person name="Zhang Y."/>
            <person name="Huang X."/>
            <person name="Liu J."/>
            <person name="Lu L."/>
            <person name="Peng K."/>
        </authorList>
    </citation>
    <scope>NUCLEOTIDE SEQUENCE [LARGE SCALE GENOMIC DNA]</scope>
    <source>
        <strain evidence="3">S-XJ-1</strain>
    </source>
</reference>
<evidence type="ECO:0000313" key="3">
    <source>
        <dbReference type="Proteomes" id="UP000218810"/>
    </source>
</evidence>
<dbReference type="Pfam" id="PF00570">
    <property type="entry name" value="HRDC"/>
    <property type="match status" value="1"/>
</dbReference>
<dbReference type="Pfam" id="PF18305">
    <property type="entry name" value="DNA_pol_A_exoN"/>
    <property type="match status" value="1"/>
</dbReference>
<dbReference type="RefSeq" id="WP_095716848.1">
    <property type="nucleotide sequence ID" value="NZ_NTGA01000001.1"/>
</dbReference>
<dbReference type="InterPro" id="IPR002562">
    <property type="entry name" value="3'-5'_exonuclease_dom"/>
</dbReference>
<gene>
    <name evidence="2" type="ORF">CEY15_00670</name>
</gene>
<dbReference type="InterPro" id="IPR036397">
    <property type="entry name" value="RNaseH_sf"/>
</dbReference>
<comment type="caution">
    <text evidence="2">The sequence shown here is derived from an EMBL/GenBank/DDBJ whole genome shotgun (WGS) entry which is preliminary data.</text>
</comment>
<dbReference type="AlphaFoldDB" id="A0A2A2WV19"/>
<feature type="domain" description="HRDC" evidence="1">
    <location>
        <begin position="226"/>
        <end position="306"/>
    </location>
</feature>
<dbReference type="InterPro" id="IPR051086">
    <property type="entry name" value="RNase_D-like"/>
</dbReference>
<dbReference type="GO" id="GO:0000166">
    <property type="term" value="F:nucleotide binding"/>
    <property type="evidence" value="ECO:0007669"/>
    <property type="project" value="InterPro"/>
</dbReference>
<keyword evidence="3" id="KW-1185">Reference proteome</keyword>
<dbReference type="Pfam" id="PF01612">
    <property type="entry name" value="DNA_pol_A_exo1"/>
    <property type="match status" value="1"/>
</dbReference>
<dbReference type="SUPFAM" id="SSF47819">
    <property type="entry name" value="HRDC-like"/>
    <property type="match status" value="1"/>
</dbReference>
<dbReference type="Gene3D" id="3.30.420.10">
    <property type="entry name" value="Ribonuclease H-like superfamily/Ribonuclease H"/>
    <property type="match status" value="1"/>
</dbReference>
<name>A0A2A2WV19_9ACTN</name>
<dbReference type="InterPro" id="IPR012337">
    <property type="entry name" value="RNaseH-like_sf"/>
</dbReference>
<accession>A0A2A2WV19</accession>
<dbReference type="InterPro" id="IPR044876">
    <property type="entry name" value="HRDC_dom_sf"/>
</dbReference>
<dbReference type="Gene3D" id="1.10.150.80">
    <property type="entry name" value="HRDC domain"/>
    <property type="match status" value="2"/>
</dbReference>
<evidence type="ECO:0000313" key="2">
    <source>
        <dbReference type="EMBL" id="PAY25016.1"/>
    </source>
</evidence>
<dbReference type="SUPFAM" id="SSF53098">
    <property type="entry name" value="Ribonuclease H-like"/>
    <property type="match status" value="1"/>
</dbReference>
<evidence type="ECO:0000259" key="1">
    <source>
        <dbReference type="PROSITE" id="PS50967"/>
    </source>
</evidence>
<dbReference type="OrthoDB" id="144122at2"/>
<dbReference type="CDD" id="cd06142">
    <property type="entry name" value="RNaseD_exo"/>
    <property type="match status" value="1"/>
</dbReference>
<dbReference type="InterPro" id="IPR041605">
    <property type="entry name" value="Exo_C"/>
</dbReference>
<dbReference type="GO" id="GO:0008408">
    <property type="term" value="F:3'-5' exonuclease activity"/>
    <property type="evidence" value="ECO:0007669"/>
    <property type="project" value="InterPro"/>
</dbReference>
<dbReference type="GO" id="GO:0006139">
    <property type="term" value="P:nucleobase-containing compound metabolic process"/>
    <property type="evidence" value="ECO:0007669"/>
    <property type="project" value="InterPro"/>
</dbReference>
<proteinExistence type="predicted"/>
<keyword evidence="2" id="KW-0378">Hydrolase</keyword>
<keyword evidence="2" id="KW-0540">Nuclease</keyword>
<dbReference type="SMART" id="SM00341">
    <property type="entry name" value="HRDC"/>
    <property type="match status" value="1"/>
</dbReference>
<dbReference type="EMBL" id="NTGA01000001">
    <property type="protein sequence ID" value="PAY25016.1"/>
    <property type="molecule type" value="Genomic_DNA"/>
</dbReference>
<sequence length="412" mass="44946">MSGRRRGETPPGAPPPPAEYDFVDDAPGLRSVASVITSSAGPVAVDVERASGIRYSERAFLLQLRPADGPALLVDPETPGRTVGPLAGLLSERPLLLHAASQDLPSLRGLGISPSAVIDTELAGRFLGLERVNLGTMISVYLGIGLAKAHSAADWSRRPLPASWLDYAAYDVLFLHDLADAVLPRLDELGRRDWFEAECRHLVDSGPAPTAPEPWRRLDRLSSLGDARQLARARELWMARDRVAAERDIAPKRLLTDAAIIEAARTAPTNRSDLLAIEGFEGPHRRRLADDWLAALEWAAELGRGDLPARQAPRGEHPPHTTWKRTEPEAAALLDAAREAIGSLAGELGIDQGLLLKPSSLRLWAWRAATTHPGDDAELLHRVLRDEGARRWQIDLTQTPLLEAVHRFRADG</sequence>
<dbReference type="PROSITE" id="PS50967">
    <property type="entry name" value="HRDC"/>
    <property type="match status" value="1"/>
</dbReference>
<dbReference type="PANTHER" id="PTHR47649">
    <property type="entry name" value="RIBONUCLEASE D"/>
    <property type="match status" value="1"/>
</dbReference>
<dbReference type="PANTHER" id="PTHR47649:SF1">
    <property type="entry name" value="RIBONUCLEASE D"/>
    <property type="match status" value="1"/>
</dbReference>
<keyword evidence="2" id="KW-0269">Exonuclease</keyword>
<dbReference type="InterPro" id="IPR002121">
    <property type="entry name" value="HRDC_dom"/>
</dbReference>
<organism evidence="2 3">
    <name type="scientific">Dietzia natronolimnaea</name>
    <dbReference type="NCBI Taxonomy" id="161920"/>
    <lineage>
        <taxon>Bacteria</taxon>
        <taxon>Bacillati</taxon>
        <taxon>Actinomycetota</taxon>
        <taxon>Actinomycetes</taxon>
        <taxon>Mycobacteriales</taxon>
        <taxon>Dietziaceae</taxon>
        <taxon>Dietzia</taxon>
    </lineage>
</organism>
<dbReference type="InterPro" id="IPR010997">
    <property type="entry name" value="HRDC-like_sf"/>
</dbReference>
<dbReference type="SMART" id="SM00474">
    <property type="entry name" value="35EXOc"/>
    <property type="match status" value="1"/>
</dbReference>
<dbReference type="GO" id="GO:0003676">
    <property type="term" value="F:nucleic acid binding"/>
    <property type="evidence" value="ECO:0007669"/>
    <property type="project" value="InterPro"/>
</dbReference>
<protein>
    <submittedName>
        <fullName evidence="2">3'-5' exonuclease</fullName>
    </submittedName>
</protein>